<dbReference type="EMBL" id="LUKF01000019">
    <property type="protein sequence ID" value="KYG60502.1"/>
    <property type="molecule type" value="Genomic_DNA"/>
</dbReference>
<comment type="caution">
    <text evidence="1">The sequence shown here is derived from an EMBL/GenBank/DDBJ whole genome shotgun (WGS) entry which is preliminary data.</text>
</comment>
<proteinExistence type="predicted"/>
<name>A0A150WCC4_BDEBC</name>
<evidence type="ECO:0000313" key="2">
    <source>
        <dbReference type="Proteomes" id="UP000075391"/>
    </source>
</evidence>
<dbReference type="SUPFAM" id="SSF53850">
    <property type="entry name" value="Periplasmic binding protein-like II"/>
    <property type="match status" value="1"/>
</dbReference>
<dbReference type="OrthoDB" id="5296159at2"/>
<evidence type="ECO:0000313" key="1">
    <source>
        <dbReference type="EMBL" id="KYG60502.1"/>
    </source>
</evidence>
<protein>
    <submittedName>
        <fullName evidence="1">Uncharacterized protein</fullName>
    </submittedName>
</protein>
<sequence length="252" mass="28942">MRTFFLLICILEIVSVANATSKKEEIHLVTFEAPPYLGEKLPEHGAGVYALREIIKKTNFTLKVTFVPPLRAKQIVNKDGYAGFFPVSLANLPSGFKMSRVFYRTPWMIAERKSSPILWEKTVDLIPYKIGNVAGYDLYKDQQELVNKKKLHVESASNDEANLLKLANKRVDLIFIEAAMFEFLMKTSPRLKPFQKDLQLNPRIVNLDEYGIAFKDNKQAQEQMAAFNKAITEEHFTRLISEYFKKHPALNP</sequence>
<organism evidence="1 2">
    <name type="scientific">Bdellovibrio bacteriovorus</name>
    <dbReference type="NCBI Taxonomy" id="959"/>
    <lineage>
        <taxon>Bacteria</taxon>
        <taxon>Pseudomonadati</taxon>
        <taxon>Bdellovibrionota</taxon>
        <taxon>Bdellovibrionia</taxon>
        <taxon>Bdellovibrionales</taxon>
        <taxon>Pseudobdellovibrionaceae</taxon>
        <taxon>Bdellovibrio</taxon>
    </lineage>
</organism>
<dbReference type="AlphaFoldDB" id="A0A150WCC4"/>
<reference evidence="1 2" key="1">
    <citation type="submission" date="2016-03" db="EMBL/GenBank/DDBJ databases">
        <authorList>
            <person name="Ploux O."/>
        </authorList>
    </citation>
    <scope>NUCLEOTIDE SEQUENCE [LARGE SCALE GENOMIC DNA]</scope>
    <source>
        <strain evidence="1 2">BER2</strain>
    </source>
</reference>
<dbReference type="Proteomes" id="UP000075391">
    <property type="component" value="Unassembled WGS sequence"/>
</dbReference>
<gene>
    <name evidence="1" type="ORF">AZI85_10800</name>
</gene>
<dbReference type="RefSeq" id="WP_063244788.1">
    <property type="nucleotide sequence ID" value="NZ_LUKF01000019.1"/>
</dbReference>
<accession>A0A150WCC4</accession>
<dbReference type="Gene3D" id="3.40.190.10">
    <property type="entry name" value="Periplasmic binding protein-like II"/>
    <property type="match status" value="2"/>
</dbReference>